<dbReference type="Proteomes" id="UP000316612">
    <property type="component" value="Unassembled WGS sequence"/>
</dbReference>
<dbReference type="AlphaFoldDB" id="A0A4Y4DLI1"/>
<dbReference type="EMBL" id="BJNY01000007">
    <property type="protein sequence ID" value="GED05796.1"/>
    <property type="molecule type" value="Genomic_DNA"/>
</dbReference>
<name>A0A4Y4DLI1_GLUUR</name>
<dbReference type="OrthoDB" id="5118767at2"/>
<evidence type="ECO:0000313" key="1">
    <source>
        <dbReference type="EMBL" id="GED05796.1"/>
    </source>
</evidence>
<comment type="caution">
    <text evidence="1">The sequence shown here is derived from an EMBL/GenBank/DDBJ whole genome shotgun (WGS) entry which is preliminary data.</text>
</comment>
<organism evidence="1 2">
    <name type="scientific">Glutamicibacter uratoxydans</name>
    <name type="common">Arthrobacter uratoxydans</name>
    <dbReference type="NCBI Taxonomy" id="43667"/>
    <lineage>
        <taxon>Bacteria</taxon>
        <taxon>Bacillati</taxon>
        <taxon>Actinomycetota</taxon>
        <taxon>Actinomycetes</taxon>
        <taxon>Micrococcales</taxon>
        <taxon>Micrococcaceae</taxon>
        <taxon>Glutamicibacter</taxon>
    </lineage>
</organism>
<proteinExistence type="predicted"/>
<reference evidence="1 2" key="1">
    <citation type="submission" date="2019-06" db="EMBL/GenBank/DDBJ databases">
        <title>Whole genome shotgun sequence of Glutamicibacter uratoxydans NBRC 15515.</title>
        <authorList>
            <person name="Hosoyama A."/>
            <person name="Uohara A."/>
            <person name="Ohji S."/>
            <person name="Ichikawa N."/>
        </authorList>
    </citation>
    <scope>NUCLEOTIDE SEQUENCE [LARGE SCALE GENOMIC DNA]</scope>
    <source>
        <strain evidence="1 2">NBRC 15515</strain>
    </source>
</reference>
<sequence>MSLKPGVYEIITASGSIYELSVGINSMLRRLPGARRMHQSMDGAQIQIMRRDEEHVTVLSVEQLEIGKSAQFVLDLREDGIPTFRYTSEVMEISRIGDRRSDFSFI</sequence>
<dbReference type="RefSeq" id="WP_141363234.1">
    <property type="nucleotide sequence ID" value="NZ_BAAAJL010000003.1"/>
</dbReference>
<keyword evidence="2" id="KW-1185">Reference proteome</keyword>
<evidence type="ECO:0000313" key="2">
    <source>
        <dbReference type="Proteomes" id="UP000316612"/>
    </source>
</evidence>
<gene>
    <name evidence="1" type="ORF">AUR04nite_13280</name>
</gene>
<protein>
    <submittedName>
        <fullName evidence="1">Uncharacterized protein</fullName>
    </submittedName>
</protein>
<accession>A0A4Y4DLI1</accession>